<name>X1B0D7_9ZZZZ</name>
<proteinExistence type="predicted"/>
<feature type="domain" description="Flp pilus assembly protein RcpC/CpaB" evidence="1">
    <location>
        <begin position="50"/>
        <end position="171"/>
    </location>
</feature>
<evidence type="ECO:0000313" key="2">
    <source>
        <dbReference type="EMBL" id="GAG74842.1"/>
    </source>
</evidence>
<dbReference type="EMBL" id="BART01018372">
    <property type="protein sequence ID" value="GAG74842.1"/>
    <property type="molecule type" value="Genomic_DNA"/>
</dbReference>
<accession>X1B0D7</accession>
<organism evidence="2">
    <name type="scientific">marine sediment metagenome</name>
    <dbReference type="NCBI Taxonomy" id="412755"/>
    <lineage>
        <taxon>unclassified sequences</taxon>
        <taxon>metagenomes</taxon>
        <taxon>ecological metagenomes</taxon>
    </lineage>
</organism>
<reference evidence="2" key="1">
    <citation type="journal article" date="2014" name="Front. Microbiol.">
        <title>High frequency of phylogenetically diverse reductive dehalogenase-homologous genes in deep subseafloor sedimentary metagenomes.</title>
        <authorList>
            <person name="Kawai M."/>
            <person name="Futagami T."/>
            <person name="Toyoda A."/>
            <person name="Takaki Y."/>
            <person name="Nishi S."/>
            <person name="Hori S."/>
            <person name="Arai W."/>
            <person name="Tsubouchi T."/>
            <person name="Morono Y."/>
            <person name="Uchiyama I."/>
            <person name="Ito T."/>
            <person name="Fujiyama A."/>
            <person name="Inagaki F."/>
            <person name="Takami H."/>
        </authorList>
    </citation>
    <scope>NUCLEOTIDE SEQUENCE</scope>
    <source>
        <strain evidence="2">Expedition CK06-06</strain>
    </source>
</reference>
<dbReference type="InterPro" id="IPR031571">
    <property type="entry name" value="RcpC_dom"/>
</dbReference>
<sequence length="174" mass="18984">MPECIFSEKFVLDEGQILGKKTNSDILKGEIIFADKVEGAALSQSSNLKFSSYIPKNLRAVSVPVNYFGDSSLLRTGDRVDIISTYYEYSGGELKSDTILSEKEVILAESNFGSSMSNSIGDNGNFLLGTATEEDFRSGSLGSFIIMTFYLEPGEVEIIFLALERGVLNLSICS</sequence>
<dbReference type="Pfam" id="PF16976">
    <property type="entry name" value="RcpC"/>
    <property type="match status" value="1"/>
</dbReference>
<protein>
    <recommendedName>
        <fullName evidence="1">Flp pilus assembly protein RcpC/CpaB domain-containing protein</fullName>
    </recommendedName>
</protein>
<comment type="caution">
    <text evidence="2">The sequence shown here is derived from an EMBL/GenBank/DDBJ whole genome shotgun (WGS) entry which is preliminary data.</text>
</comment>
<feature type="non-terminal residue" evidence="2">
    <location>
        <position position="174"/>
    </location>
</feature>
<gene>
    <name evidence="2" type="ORF">S01H4_34691</name>
</gene>
<evidence type="ECO:0000259" key="1">
    <source>
        <dbReference type="Pfam" id="PF16976"/>
    </source>
</evidence>
<dbReference type="AlphaFoldDB" id="X1B0D7"/>